<keyword evidence="2" id="KW-1133">Transmembrane helix</keyword>
<accession>A0ABT2E8U0</accession>
<dbReference type="CDD" id="cd06257">
    <property type="entry name" value="DnaJ"/>
    <property type="match status" value="1"/>
</dbReference>
<evidence type="ECO:0000256" key="2">
    <source>
        <dbReference type="SAM" id="Phobius"/>
    </source>
</evidence>
<evidence type="ECO:0000256" key="1">
    <source>
        <dbReference type="ARBA" id="ARBA00023186"/>
    </source>
</evidence>
<evidence type="ECO:0000259" key="3">
    <source>
        <dbReference type="PROSITE" id="PS50076"/>
    </source>
</evidence>
<dbReference type="Gene3D" id="1.10.287.110">
    <property type="entry name" value="DnaJ domain"/>
    <property type="match status" value="1"/>
</dbReference>
<evidence type="ECO:0000313" key="4">
    <source>
        <dbReference type="EMBL" id="MCS2607988.1"/>
    </source>
</evidence>
<dbReference type="Pfam" id="PF05099">
    <property type="entry name" value="TerB"/>
    <property type="match status" value="1"/>
</dbReference>
<gene>
    <name evidence="4" type="primary">djlA</name>
    <name evidence="4" type="ORF">LLY24_01455</name>
</gene>
<evidence type="ECO:0000313" key="5">
    <source>
        <dbReference type="Proteomes" id="UP001165542"/>
    </source>
</evidence>
<protein>
    <submittedName>
        <fullName evidence="4">Co-chaperone DjlA</fullName>
    </submittedName>
</protein>
<dbReference type="Pfam" id="PF00226">
    <property type="entry name" value="DnaJ"/>
    <property type="match status" value="1"/>
</dbReference>
<dbReference type="NCBIfam" id="NF006948">
    <property type="entry name" value="PRK09430.1"/>
    <property type="match status" value="1"/>
</dbReference>
<dbReference type="PANTHER" id="PTHR24074">
    <property type="entry name" value="CO-CHAPERONE PROTEIN DJLA"/>
    <property type="match status" value="1"/>
</dbReference>
<dbReference type="PROSITE" id="PS50076">
    <property type="entry name" value="DNAJ_2"/>
    <property type="match status" value="1"/>
</dbReference>
<dbReference type="Gene3D" id="1.10.3680.10">
    <property type="entry name" value="TerB-like"/>
    <property type="match status" value="1"/>
</dbReference>
<dbReference type="InterPro" id="IPR050817">
    <property type="entry name" value="DjlA_DnaK_co-chaperone"/>
</dbReference>
<keyword evidence="1" id="KW-0143">Chaperone</keyword>
<dbReference type="SUPFAM" id="SSF46565">
    <property type="entry name" value="Chaperone J-domain"/>
    <property type="match status" value="1"/>
</dbReference>
<dbReference type="PRINTS" id="PR00625">
    <property type="entry name" value="JDOMAIN"/>
</dbReference>
<feature type="transmembrane region" description="Helical" evidence="2">
    <location>
        <begin position="6"/>
        <end position="31"/>
    </location>
</feature>
<dbReference type="InterPro" id="IPR036869">
    <property type="entry name" value="J_dom_sf"/>
</dbReference>
<dbReference type="EMBL" id="JAJISC010000001">
    <property type="protein sequence ID" value="MCS2607988.1"/>
    <property type="molecule type" value="Genomic_DNA"/>
</dbReference>
<keyword evidence="2" id="KW-0472">Membrane</keyword>
<dbReference type="SMART" id="SM00271">
    <property type="entry name" value="DnaJ"/>
    <property type="match status" value="1"/>
</dbReference>
<keyword evidence="2" id="KW-0812">Transmembrane</keyword>
<feature type="domain" description="J" evidence="3">
    <location>
        <begin position="188"/>
        <end position="252"/>
    </location>
</feature>
<dbReference type="Proteomes" id="UP001165542">
    <property type="component" value="Unassembled WGS sequence"/>
</dbReference>
<dbReference type="SUPFAM" id="SSF158682">
    <property type="entry name" value="TerB-like"/>
    <property type="match status" value="1"/>
</dbReference>
<dbReference type="CDD" id="cd07316">
    <property type="entry name" value="terB_like_DjlA"/>
    <property type="match status" value="1"/>
</dbReference>
<name>A0ABT2E8U0_9GAMM</name>
<keyword evidence="5" id="KW-1185">Reference proteome</keyword>
<organism evidence="4 5">
    <name type="scientific">Halomonas dongshanensis</name>
    <dbReference type="NCBI Taxonomy" id="2890835"/>
    <lineage>
        <taxon>Bacteria</taxon>
        <taxon>Pseudomonadati</taxon>
        <taxon>Pseudomonadota</taxon>
        <taxon>Gammaproteobacteria</taxon>
        <taxon>Oceanospirillales</taxon>
        <taxon>Halomonadaceae</taxon>
        <taxon>Halomonas</taxon>
    </lineage>
</organism>
<dbReference type="InterPro" id="IPR029024">
    <property type="entry name" value="TerB-like"/>
</dbReference>
<reference evidence="4" key="1">
    <citation type="submission" date="2021-11" db="EMBL/GenBank/DDBJ databases">
        <title>Halomonas sp., isolated from a coastal aquaculture zone in Dongshan Bay.</title>
        <authorList>
            <person name="Lin W."/>
        </authorList>
    </citation>
    <scope>NUCLEOTIDE SEQUENCE</scope>
    <source>
        <strain evidence="4">Yzlin-01</strain>
    </source>
</reference>
<sequence length="253" mass="27923">MLVMMLLFGLIGYALGGWMGLLLGGGLGWWLSNRLRRRLLTARMQIQEGFLDSIFAVMGCLCQADGKVSEGELGAAEKVFDQMRLQGEQRAQARRAFERGREANFDLDAELARVSQLTQRQPILRQLFLQVQLTAIAADGVLHPEEHAMILRVARGVGCSEAEVQQIEAMLHGASANAHASSEESLKDAYRVLGVSESASDAEIKKAYRRLMSQNHPDKLAGKGLPESMREVAQQRTSEIGNAYERIRQARGG</sequence>
<dbReference type="RefSeq" id="WP_259034487.1">
    <property type="nucleotide sequence ID" value="NZ_JAJISC010000001.1"/>
</dbReference>
<dbReference type="InterPro" id="IPR007791">
    <property type="entry name" value="DjlA_N"/>
</dbReference>
<dbReference type="InterPro" id="IPR001623">
    <property type="entry name" value="DnaJ_domain"/>
</dbReference>
<proteinExistence type="predicted"/>
<comment type="caution">
    <text evidence="4">The sequence shown here is derived from an EMBL/GenBank/DDBJ whole genome shotgun (WGS) entry which is preliminary data.</text>
</comment>